<evidence type="ECO:0000256" key="3">
    <source>
        <dbReference type="ARBA" id="ARBA00023163"/>
    </source>
</evidence>
<feature type="domain" description="HTH tetR-type" evidence="5">
    <location>
        <begin position="14"/>
        <end position="74"/>
    </location>
</feature>
<dbReference type="InterPro" id="IPR009057">
    <property type="entry name" value="Homeodomain-like_sf"/>
</dbReference>
<dbReference type="RefSeq" id="WP_182306202.1">
    <property type="nucleotide sequence ID" value="NZ_CP059896.1"/>
</dbReference>
<protein>
    <submittedName>
        <fullName evidence="6">TetR/AcrR family transcriptional regulator</fullName>
    </submittedName>
</protein>
<dbReference type="SUPFAM" id="SSF46689">
    <property type="entry name" value="Homeodomain-like"/>
    <property type="match status" value="1"/>
</dbReference>
<keyword evidence="2 4" id="KW-0238">DNA-binding</keyword>
<evidence type="ECO:0000259" key="5">
    <source>
        <dbReference type="PROSITE" id="PS50977"/>
    </source>
</evidence>
<evidence type="ECO:0000256" key="1">
    <source>
        <dbReference type="ARBA" id="ARBA00023015"/>
    </source>
</evidence>
<evidence type="ECO:0000256" key="4">
    <source>
        <dbReference type="PROSITE-ProRule" id="PRU00335"/>
    </source>
</evidence>
<keyword evidence="1" id="KW-0805">Transcription regulation</keyword>
<dbReference type="Pfam" id="PF00440">
    <property type="entry name" value="TetR_N"/>
    <property type="match status" value="1"/>
</dbReference>
<gene>
    <name evidence="6" type="ORF">ACFOHV_02230</name>
</gene>
<dbReference type="InterPro" id="IPR001647">
    <property type="entry name" value="HTH_TetR"/>
</dbReference>
<dbReference type="SUPFAM" id="SSF48498">
    <property type="entry name" value="Tetracyclin repressor-like, C-terminal domain"/>
    <property type="match status" value="1"/>
</dbReference>
<dbReference type="InterPro" id="IPR041478">
    <property type="entry name" value="TetR_C_27"/>
</dbReference>
<dbReference type="PRINTS" id="PR00455">
    <property type="entry name" value="HTHTETR"/>
</dbReference>
<dbReference type="InterPro" id="IPR050109">
    <property type="entry name" value="HTH-type_TetR-like_transc_reg"/>
</dbReference>
<reference evidence="7" key="1">
    <citation type="journal article" date="2019" name="Int. J. Syst. Evol. Microbiol.">
        <title>The Global Catalogue of Microorganisms (GCM) 10K type strain sequencing project: providing services to taxonomists for standard genome sequencing and annotation.</title>
        <authorList>
            <consortium name="The Broad Institute Genomics Platform"/>
            <consortium name="The Broad Institute Genome Sequencing Center for Infectious Disease"/>
            <person name="Wu L."/>
            <person name="Ma J."/>
        </authorList>
    </citation>
    <scope>NUCLEOTIDE SEQUENCE [LARGE SCALE GENOMIC DNA]</scope>
    <source>
        <strain evidence="7">KCTC 52231</strain>
    </source>
</reference>
<dbReference type="PANTHER" id="PTHR30055">
    <property type="entry name" value="HTH-TYPE TRANSCRIPTIONAL REGULATOR RUTR"/>
    <property type="match status" value="1"/>
</dbReference>
<comment type="caution">
    <text evidence="6">The sequence shown here is derived from an EMBL/GenBank/DDBJ whole genome shotgun (WGS) entry which is preliminary data.</text>
</comment>
<evidence type="ECO:0000313" key="7">
    <source>
        <dbReference type="Proteomes" id="UP001595647"/>
    </source>
</evidence>
<feature type="DNA-binding region" description="H-T-H motif" evidence="4">
    <location>
        <begin position="37"/>
        <end position="56"/>
    </location>
</feature>
<dbReference type="Gene3D" id="1.10.357.10">
    <property type="entry name" value="Tetracycline Repressor, domain 2"/>
    <property type="match status" value="1"/>
</dbReference>
<dbReference type="Proteomes" id="UP001595647">
    <property type="component" value="Unassembled WGS sequence"/>
</dbReference>
<evidence type="ECO:0000256" key="2">
    <source>
        <dbReference type="ARBA" id="ARBA00023125"/>
    </source>
</evidence>
<accession>A0ABV7HZI5</accession>
<dbReference type="Pfam" id="PF17935">
    <property type="entry name" value="TetR_C_27"/>
    <property type="match status" value="1"/>
</dbReference>
<dbReference type="PROSITE" id="PS50977">
    <property type="entry name" value="HTH_TETR_2"/>
    <property type="match status" value="1"/>
</dbReference>
<sequence length="202" mass="22807">MSEAADNTAENARQENVTRILDAAERLFRHYGYYKTNVADIAKDLGMSPANVYRFFSSKTEIHQALAQRMLDAGYEVALAIARLPVTAEERLRRYGHAMHNMTVETMLDQEKVHEMVVVAIEEEWPVIDAHVTRLDEVITSIIRDGIETGEFAPQDPESSGRCFSACLAVIVHPQMVTQCLMKQNRPNAEELIEFALKAVKN</sequence>
<dbReference type="InterPro" id="IPR036271">
    <property type="entry name" value="Tet_transcr_reg_TetR-rel_C_sf"/>
</dbReference>
<dbReference type="EMBL" id="JBHRTG010000002">
    <property type="protein sequence ID" value="MFC3162090.1"/>
    <property type="molecule type" value="Genomic_DNA"/>
</dbReference>
<keyword evidence="7" id="KW-1185">Reference proteome</keyword>
<proteinExistence type="predicted"/>
<keyword evidence="3" id="KW-0804">Transcription</keyword>
<evidence type="ECO:0000313" key="6">
    <source>
        <dbReference type="EMBL" id="MFC3162090.1"/>
    </source>
</evidence>
<dbReference type="PANTHER" id="PTHR30055:SF151">
    <property type="entry name" value="TRANSCRIPTIONAL REGULATORY PROTEIN"/>
    <property type="match status" value="1"/>
</dbReference>
<name>A0ABV7HZI5_9HYPH</name>
<organism evidence="6 7">
    <name type="scientific">Ciceribacter thiooxidans</name>
    <dbReference type="NCBI Taxonomy" id="1969821"/>
    <lineage>
        <taxon>Bacteria</taxon>
        <taxon>Pseudomonadati</taxon>
        <taxon>Pseudomonadota</taxon>
        <taxon>Alphaproteobacteria</taxon>
        <taxon>Hyphomicrobiales</taxon>
        <taxon>Rhizobiaceae</taxon>
        <taxon>Ciceribacter</taxon>
    </lineage>
</organism>